<evidence type="ECO:0000313" key="1">
    <source>
        <dbReference type="EMBL" id="QBZ61943.1"/>
    </source>
</evidence>
<name>A0A4P7NIV0_PYROR</name>
<sequence length="102" mass="10413">MVRVSTFAAILAMALSVTANVTPNDAGAKNVGTGDGQQFITGGCVNGPDCQSRCCAGNGENKGVCSNEVAANQNGKTGCGFEDPNKAQTVKEAKEQVKKQGF</sequence>
<dbReference type="Proteomes" id="UP000294847">
    <property type="component" value="Chromosome 4"/>
</dbReference>
<gene>
    <name evidence="1" type="ORF">PoMZ_08904</name>
</gene>
<organism evidence="1 2">
    <name type="scientific">Pyricularia oryzae</name>
    <name type="common">Rice blast fungus</name>
    <name type="synonym">Magnaporthe oryzae</name>
    <dbReference type="NCBI Taxonomy" id="318829"/>
    <lineage>
        <taxon>Eukaryota</taxon>
        <taxon>Fungi</taxon>
        <taxon>Dikarya</taxon>
        <taxon>Ascomycota</taxon>
        <taxon>Pezizomycotina</taxon>
        <taxon>Sordariomycetes</taxon>
        <taxon>Sordariomycetidae</taxon>
        <taxon>Magnaporthales</taxon>
        <taxon>Pyriculariaceae</taxon>
        <taxon>Pyricularia</taxon>
    </lineage>
</organism>
<dbReference type="EMBL" id="CP034207">
    <property type="protein sequence ID" value="QBZ61943.1"/>
    <property type="molecule type" value="Genomic_DNA"/>
</dbReference>
<evidence type="ECO:0000313" key="2">
    <source>
        <dbReference type="Proteomes" id="UP000294847"/>
    </source>
</evidence>
<proteinExistence type="predicted"/>
<reference evidence="1 2" key="1">
    <citation type="journal article" date="2019" name="Mol. Biol. Evol.">
        <title>Blast fungal genomes show frequent chromosomal changes, gene gains and losses, and effector gene turnover.</title>
        <authorList>
            <person name="Gomez Luciano L.B."/>
            <person name="Jason Tsai I."/>
            <person name="Chuma I."/>
            <person name="Tosa Y."/>
            <person name="Chen Y.H."/>
            <person name="Li J.Y."/>
            <person name="Li M.Y."/>
            <person name="Jade Lu M.Y."/>
            <person name="Nakayashiki H."/>
            <person name="Li W.H."/>
        </authorList>
    </citation>
    <scope>NUCLEOTIDE SEQUENCE [LARGE SCALE GENOMIC DNA]</scope>
    <source>
        <strain evidence="1">MZ5-1-6</strain>
    </source>
</reference>
<dbReference type="AlphaFoldDB" id="A0A4P7NIV0"/>
<accession>A0A4P7NIV0</accession>
<protein>
    <submittedName>
        <fullName evidence="1">Uncharacterized protein</fullName>
    </submittedName>
</protein>